<dbReference type="Gene3D" id="3.40.462.20">
    <property type="match status" value="1"/>
</dbReference>
<dbReference type="PANTHER" id="PTHR42973:SF8">
    <property type="entry name" value="FAD-BINDING PCMH-TYPE DOMAIN-CONTAINING PROTEIN"/>
    <property type="match status" value="1"/>
</dbReference>
<dbReference type="InterPro" id="IPR016167">
    <property type="entry name" value="FAD-bd_PCMH_sub1"/>
</dbReference>
<dbReference type="InterPro" id="IPR036318">
    <property type="entry name" value="FAD-bd_PCMH-like_sf"/>
</dbReference>
<protein>
    <submittedName>
        <fullName evidence="7">FAD-binding domain-containing protein</fullName>
    </submittedName>
</protein>
<organism evidence="7 8">
    <name type="scientific">Sodiomyces alkalinus (strain CBS 110278 / VKM F-3762 / F11)</name>
    <name type="common">Alkaliphilic filamentous fungus</name>
    <dbReference type="NCBI Taxonomy" id="1314773"/>
    <lineage>
        <taxon>Eukaryota</taxon>
        <taxon>Fungi</taxon>
        <taxon>Dikarya</taxon>
        <taxon>Ascomycota</taxon>
        <taxon>Pezizomycotina</taxon>
        <taxon>Sordariomycetes</taxon>
        <taxon>Hypocreomycetidae</taxon>
        <taxon>Glomerellales</taxon>
        <taxon>Plectosphaerellaceae</taxon>
        <taxon>Sodiomyces</taxon>
    </lineage>
</organism>
<dbReference type="InterPro" id="IPR016169">
    <property type="entry name" value="FAD-bd_PCMH_sub2"/>
</dbReference>
<dbReference type="Pfam" id="PF01565">
    <property type="entry name" value="FAD_binding_4"/>
    <property type="match status" value="1"/>
</dbReference>
<dbReference type="Gene3D" id="3.30.465.10">
    <property type="match status" value="1"/>
</dbReference>
<feature type="signal peptide" evidence="5">
    <location>
        <begin position="1"/>
        <end position="21"/>
    </location>
</feature>
<dbReference type="STRING" id="1314773.A0A3N2PWY7"/>
<feature type="chain" id="PRO_5018219579" evidence="5">
    <location>
        <begin position="22"/>
        <end position="517"/>
    </location>
</feature>
<dbReference type="InterPro" id="IPR050416">
    <property type="entry name" value="FAD-linked_Oxidoreductase"/>
</dbReference>
<feature type="domain" description="FAD-binding PCMH-type" evidence="6">
    <location>
        <begin position="80"/>
        <end position="250"/>
    </location>
</feature>
<accession>A0A3N2PWY7</accession>
<name>A0A3N2PWY7_SODAK</name>
<sequence>MGAPLRRLLCGLTFLQALVAASPLPQGVPRYFRREPCSPHALLLRQLQQDLADDLSDGSLIFGPSNPAWDETIERWQMLSRPEIQVVVQPAEESDISKIVEYCSDNSIDFLAVNRGHGFTASLGSFKGVQIDMKQLTGLTIAEDGKSALFQGGSHAKEVIKTLWDQGYVTTTGSNECVGLTGPALGGGHGRFEGLYGLISDNILHLNVVLADGSEIGVNETSHEELFWAMQGAGHNFGIVTSMRLKIYPAQSATWHWHNYYWTEDKLEAVFEAWNGLLDNGNGPVLMGSSYGQISFFPDLNEYDPLLWWTFAYNGPADEAEEFLAPFNAIESISDEMGDVPYPEIVDPQDTGEASCGSGQFAFATVLLQTYNVTTERELYNHFNETAARYPELATVARLYHQGYATKAIREIDYDSTAYPHRDEILLALFLTLVPDGADEEMTEAAWTWAKESWALWQSGQPGREPATYVNYATGYDFETLEGIYGREPWRLEKLLRLKAEYDPNNRFRFYVPLVSS</sequence>
<dbReference type="Proteomes" id="UP000272025">
    <property type="component" value="Unassembled WGS sequence"/>
</dbReference>
<reference evidence="7 8" key="1">
    <citation type="journal article" date="2018" name="Mol. Ecol.">
        <title>The obligate alkalophilic soda-lake fungus Sodiomyces alkalinus has shifted to a protein diet.</title>
        <authorList>
            <person name="Grum-Grzhimaylo A.A."/>
            <person name="Falkoski D.L."/>
            <person name="van den Heuvel J."/>
            <person name="Valero-Jimenez C.A."/>
            <person name="Min B."/>
            <person name="Choi I.G."/>
            <person name="Lipzen A."/>
            <person name="Daum C.G."/>
            <person name="Aanen D.K."/>
            <person name="Tsang A."/>
            <person name="Henrissat B."/>
            <person name="Bilanenko E.N."/>
            <person name="de Vries R.P."/>
            <person name="van Kan J.A.L."/>
            <person name="Grigoriev I.V."/>
            <person name="Debets A.J.M."/>
        </authorList>
    </citation>
    <scope>NUCLEOTIDE SEQUENCE [LARGE SCALE GENOMIC DNA]</scope>
    <source>
        <strain evidence="7 8">F11</strain>
    </source>
</reference>
<dbReference type="GO" id="GO:0071949">
    <property type="term" value="F:FAD binding"/>
    <property type="evidence" value="ECO:0007669"/>
    <property type="project" value="InterPro"/>
</dbReference>
<dbReference type="Gene3D" id="3.30.43.10">
    <property type="entry name" value="Uridine Diphospho-n-acetylenolpyruvylglucosamine Reductase, domain 2"/>
    <property type="match status" value="1"/>
</dbReference>
<keyword evidence="3" id="KW-0274">FAD</keyword>
<evidence type="ECO:0000256" key="2">
    <source>
        <dbReference type="ARBA" id="ARBA00022630"/>
    </source>
</evidence>
<dbReference type="InterPro" id="IPR006094">
    <property type="entry name" value="Oxid_FAD_bind_N"/>
</dbReference>
<evidence type="ECO:0000259" key="6">
    <source>
        <dbReference type="PROSITE" id="PS51387"/>
    </source>
</evidence>
<gene>
    <name evidence="7" type="ORF">SODALDRAFT_294039</name>
</gene>
<dbReference type="EMBL" id="ML119054">
    <property type="protein sequence ID" value="ROT38916.1"/>
    <property type="molecule type" value="Genomic_DNA"/>
</dbReference>
<evidence type="ECO:0000313" key="8">
    <source>
        <dbReference type="Proteomes" id="UP000272025"/>
    </source>
</evidence>
<dbReference type="InterPro" id="IPR016166">
    <property type="entry name" value="FAD-bd_PCMH"/>
</dbReference>
<evidence type="ECO:0000256" key="1">
    <source>
        <dbReference type="ARBA" id="ARBA00005466"/>
    </source>
</evidence>
<dbReference type="GO" id="GO:0016491">
    <property type="term" value="F:oxidoreductase activity"/>
    <property type="evidence" value="ECO:0007669"/>
    <property type="project" value="UniProtKB-KW"/>
</dbReference>
<dbReference type="PROSITE" id="PS51387">
    <property type="entry name" value="FAD_PCMH"/>
    <property type="match status" value="1"/>
</dbReference>
<evidence type="ECO:0000256" key="5">
    <source>
        <dbReference type="SAM" id="SignalP"/>
    </source>
</evidence>
<keyword evidence="5" id="KW-0732">Signal</keyword>
<dbReference type="SUPFAM" id="SSF56176">
    <property type="entry name" value="FAD-binding/transporter-associated domain-like"/>
    <property type="match status" value="1"/>
</dbReference>
<comment type="similarity">
    <text evidence="1">Belongs to the oxygen-dependent FAD-linked oxidoreductase family.</text>
</comment>
<dbReference type="RefSeq" id="XP_028466722.1">
    <property type="nucleotide sequence ID" value="XM_028608735.1"/>
</dbReference>
<evidence type="ECO:0000313" key="7">
    <source>
        <dbReference type="EMBL" id="ROT38916.1"/>
    </source>
</evidence>
<keyword evidence="4" id="KW-0560">Oxidoreductase</keyword>
<keyword evidence="2" id="KW-0285">Flavoprotein</keyword>
<evidence type="ECO:0000256" key="3">
    <source>
        <dbReference type="ARBA" id="ARBA00022827"/>
    </source>
</evidence>
<evidence type="ECO:0000256" key="4">
    <source>
        <dbReference type="ARBA" id="ARBA00023002"/>
    </source>
</evidence>
<keyword evidence="8" id="KW-1185">Reference proteome</keyword>
<proteinExistence type="inferred from homology"/>
<dbReference type="OrthoDB" id="9996127at2759"/>
<dbReference type="GeneID" id="39577213"/>
<dbReference type="AlphaFoldDB" id="A0A3N2PWY7"/>
<dbReference type="PANTHER" id="PTHR42973">
    <property type="entry name" value="BINDING OXIDOREDUCTASE, PUTATIVE (AFU_ORTHOLOGUE AFUA_1G17690)-RELATED"/>
    <property type="match status" value="1"/>
</dbReference>